<evidence type="ECO:0000256" key="1">
    <source>
        <dbReference type="SAM" id="MobiDB-lite"/>
    </source>
</evidence>
<evidence type="ECO:0000313" key="2">
    <source>
        <dbReference type="EMBL" id="NUB20487.1"/>
    </source>
</evidence>
<evidence type="ECO:0000313" key="3">
    <source>
        <dbReference type="Proteomes" id="UP000639419"/>
    </source>
</evidence>
<dbReference type="Proteomes" id="UP000639419">
    <property type="component" value="Unassembled WGS sequence"/>
</dbReference>
<sequence>MADVVNLNRFRKMRQKEEREKTAGENRVRFGRTKAEKLRDRQDAERRKTDLDGKKVDGKADE</sequence>
<feature type="region of interest" description="Disordered" evidence="1">
    <location>
        <begin position="15"/>
        <end position="62"/>
    </location>
</feature>
<proteinExistence type="predicted"/>
<dbReference type="Pfam" id="PF13770">
    <property type="entry name" value="DUF4169"/>
    <property type="match status" value="1"/>
</dbReference>
<dbReference type="InterPro" id="IPR025227">
    <property type="entry name" value="DUF4169"/>
</dbReference>
<dbReference type="EMBL" id="WHOR01000102">
    <property type="protein sequence ID" value="NUB20487.1"/>
    <property type="molecule type" value="Genomic_DNA"/>
</dbReference>
<organism evidence="2 3">
    <name type="scientific">Azospirillum formosense</name>
    <dbReference type="NCBI Taxonomy" id="861533"/>
    <lineage>
        <taxon>Bacteria</taxon>
        <taxon>Pseudomonadati</taxon>
        <taxon>Pseudomonadota</taxon>
        <taxon>Alphaproteobacteria</taxon>
        <taxon>Rhodospirillales</taxon>
        <taxon>Azospirillaceae</taxon>
        <taxon>Azospirillum</taxon>
    </lineage>
</organism>
<dbReference type="RefSeq" id="WP_174439513.1">
    <property type="nucleotide sequence ID" value="NZ_BAABCC010000043.1"/>
</dbReference>
<reference evidence="2 3" key="1">
    <citation type="submission" date="2019-10" db="EMBL/GenBank/DDBJ databases">
        <title>Genome sequence of Azospirillum formosense CC-Nfb-7.</title>
        <authorList>
            <person name="Ambrosini A."/>
            <person name="Sant'Anna F.H."/>
            <person name="Cassan F.D."/>
            <person name="Souza E.M."/>
            <person name="Passaglia L.M.P."/>
        </authorList>
    </citation>
    <scope>NUCLEOTIDE SEQUENCE [LARGE SCALE GENOMIC DNA]</scope>
    <source>
        <strain evidence="2 3">CC-NFb-7</strain>
    </source>
</reference>
<accession>A0ABX2KXT3</accession>
<keyword evidence="3" id="KW-1185">Reference proteome</keyword>
<comment type="caution">
    <text evidence="2">The sequence shown here is derived from an EMBL/GenBank/DDBJ whole genome shotgun (WGS) entry which is preliminary data.</text>
</comment>
<name>A0ABX2KXT3_9PROT</name>
<gene>
    <name evidence="2" type="ORF">GBZ26_14895</name>
</gene>
<protein>
    <submittedName>
        <fullName evidence="2">DUF4169 family protein</fullName>
    </submittedName>
</protein>